<keyword evidence="3 10" id="KW-0808">Transferase</keyword>
<comment type="similarity">
    <text evidence="10 11">Belongs to the thiamine-phosphate synthase family.</text>
</comment>
<evidence type="ECO:0000313" key="14">
    <source>
        <dbReference type="EMBL" id="QAY60737.1"/>
    </source>
</evidence>
<feature type="binding site" evidence="10">
    <location>
        <begin position="191"/>
        <end position="192"/>
    </location>
    <ligand>
        <name>2-[(2R,5Z)-2-carboxy-4-methylthiazol-5(2H)-ylidene]ethyl phosphate</name>
        <dbReference type="ChEBI" id="CHEBI:62899"/>
    </ligand>
</feature>
<protein>
    <recommendedName>
        <fullName evidence="10">Thiamine-phosphate synthase</fullName>
        <shortName evidence="10">TP synthase</shortName>
        <shortName evidence="10">TPS</shortName>
        <ecNumber evidence="10">2.5.1.3</ecNumber>
    </recommendedName>
    <alternativeName>
        <fullName evidence="10">Thiamine-phosphate pyrophosphorylase</fullName>
        <shortName evidence="10">TMP pyrophosphorylase</shortName>
        <shortName evidence="10">TMP-PPase</shortName>
    </alternativeName>
</protein>
<dbReference type="EC" id="2.5.1.3" evidence="10"/>
<evidence type="ECO:0000256" key="9">
    <source>
        <dbReference type="ARBA" id="ARBA00047883"/>
    </source>
</evidence>
<dbReference type="Proteomes" id="UP000293995">
    <property type="component" value="Chromosome"/>
</dbReference>
<dbReference type="SUPFAM" id="SSF51391">
    <property type="entry name" value="Thiamin phosphate synthase"/>
    <property type="match status" value="1"/>
</dbReference>
<feature type="binding site" evidence="10">
    <location>
        <position position="171"/>
    </location>
    <ligand>
        <name>2-[(2R,5Z)-2-carboxy-4-methylthiazol-5(2H)-ylidene]ethyl phosphate</name>
        <dbReference type="ChEBI" id="CHEBI:62899"/>
    </ligand>
</feature>
<evidence type="ECO:0000259" key="13">
    <source>
        <dbReference type="Pfam" id="PF02581"/>
    </source>
</evidence>
<dbReference type="NCBIfam" id="TIGR00693">
    <property type="entry name" value="thiE"/>
    <property type="match status" value="1"/>
</dbReference>
<comment type="catalytic activity">
    <reaction evidence="9 10 11">
        <text>2-[(2R,5Z)-2-carboxy-4-methylthiazol-5(2H)-ylidene]ethyl phosphate + 4-amino-2-methyl-5-(diphosphooxymethyl)pyrimidine + 2 H(+) = thiamine phosphate + CO2 + diphosphate</text>
        <dbReference type="Rhea" id="RHEA:47844"/>
        <dbReference type="ChEBI" id="CHEBI:15378"/>
        <dbReference type="ChEBI" id="CHEBI:16526"/>
        <dbReference type="ChEBI" id="CHEBI:33019"/>
        <dbReference type="ChEBI" id="CHEBI:37575"/>
        <dbReference type="ChEBI" id="CHEBI:57841"/>
        <dbReference type="ChEBI" id="CHEBI:62899"/>
        <dbReference type="EC" id="2.5.1.3"/>
    </reaction>
</comment>
<dbReference type="EMBL" id="CP035494">
    <property type="protein sequence ID" value="QAY60737.1"/>
    <property type="molecule type" value="Genomic_DNA"/>
</dbReference>
<keyword evidence="4 10" id="KW-0479">Metal-binding</keyword>
<feature type="binding site" evidence="10">
    <location>
        <begin position="39"/>
        <end position="43"/>
    </location>
    <ligand>
        <name>4-amino-2-methyl-5-(diphosphooxymethyl)pyrimidine</name>
        <dbReference type="ChEBI" id="CHEBI:57841"/>
    </ligand>
</feature>
<dbReference type="RefSeq" id="WP_129390749.1">
    <property type="nucleotide sequence ID" value="NZ_CP035494.1"/>
</dbReference>
<dbReference type="Pfam" id="PF02581">
    <property type="entry name" value="TMP-TENI"/>
    <property type="match status" value="1"/>
</dbReference>
<evidence type="ECO:0000256" key="6">
    <source>
        <dbReference type="ARBA" id="ARBA00022977"/>
    </source>
</evidence>
<feature type="domain" description="Thiamine phosphate synthase/TenI" evidence="13">
    <location>
        <begin position="7"/>
        <end position="194"/>
    </location>
</feature>
<dbReference type="GO" id="GO:0009228">
    <property type="term" value="P:thiamine biosynthetic process"/>
    <property type="evidence" value="ECO:0007669"/>
    <property type="project" value="UniProtKB-KW"/>
</dbReference>
<dbReference type="CDD" id="cd00564">
    <property type="entry name" value="TMP_TenI"/>
    <property type="match status" value="1"/>
</dbReference>
<dbReference type="Gene3D" id="3.20.20.70">
    <property type="entry name" value="Aldolase class I"/>
    <property type="match status" value="1"/>
</dbReference>
<feature type="binding site" evidence="10">
    <location>
        <position position="114"/>
    </location>
    <ligand>
        <name>4-amino-2-methyl-5-(diphosphooxymethyl)pyrimidine</name>
        <dbReference type="ChEBI" id="CHEBI:57841"/>
    </ligand>
</feature>
<evidence type="ECO:0000256" key="11">
    <source>
        <dbReference type="RuleBase" id="RU003826"/>
    </source>
</evidence>
<evidence type="ECO:0000256" key="5">
    <source>
        <dbReference type="ARBA" id="ARBA00022842"/>
    </source>
</evidence>
<feature type="binding site" evidence="10">
    <location>
        <position position="71"/>
    </location>
    <ligand>
        <name>Mg(2+)</name>
        <dbReference type="ChEBI" id="CHEBI:18420"/>
    </ligand>
</feature>
<dbReference type="InterPro" id="IPR013785">
    <property type="entry name" value="Aldolase_TIM"/>
</dbReference>
<evidence type="ECO:0000256" key="2">
    <source>
        <dbReference type="ARBA" id="ARBA00005165"/>
    </source>
</evidence>
<evidence type="ECO:0000256" key="1">
    <source>
        <dbReference type="ARBA" id="ARBA00003814"/>
    </source>
</evidence>
<gene>
    <name evidence="10 14" type="primary">thiE</name>
    <name evidence="14" type="ORF">ET475_12590</name>
</gene>
<dbReference type="InterPro" id="IPR034291">
    <property type="entry name" value="TMP_synthase"/>
</dbReference>
<evidence type="ECO:0000256" key="12">
    <source>
        <dbReference type="RuleBase" id="RU004253"/>
    </source>
</evidence>
<comment type="catalytic activity">
    <reaction evidence="8 10 11">
        <text>2-(2-carboxy-4-methylthiazol-5-yl)ethyl phosphate + 4-amino-2-methyl-5-(diphosphooxymethyl)pyrimidine + 2 H(+) = thiamine phosphate + CO2 + diphosphate</text>
        <dbReference type="Rhea" id="RHEA:47848"/>
        <dbReference type="ChEBI" id="CHEBI:15378"/>
        <dbReference type="ChEBI" id="CHEBI:16526"/>
        <dbReference type="ChEBI" id="CHEBI:33019"/>
        <dbReference type="ChEBI" id="CHEBI:37575"/>
        <dbReference type="ChEBI" id="CHEBI:57841"/>
        <dbReference type="ChEBI" id="CHEBI:62890"/>
        <dbReference type="EC" id="2.5.1.3"/>
    </reaction>
</comment>
<dbReference type="HAMAP" id="MF_00097">
    <property type="entry name" value="TMP_synthase"/>
    <property type="match status" value="1"/>
</dbReference>
<feature type="binding site" evidence="10">
    <location>
        <position position="143"/>
    </location>
    <ligand>
        <name>4-amino-2-methyl-5-(diphosphooxymethyl)pyrimidine</name>
        <dbReference type="ChEBI" id="CHEBI:57841"/>
    </ligand>
</feature>
<comment type="catalytic activity">
    <reaction evidence="7 10 11">
        <text>4-methyl-5-(2-phosphooxyethyl)-thiazole + 4-amino-2-methyl-5-(diphosphooxymethyl)pyrimidine + H(+) = thiamine phosphate + diphosphate</text>
        <dbReference type="Rhea" id="RHEA:22328"/>
        <dbReference type="ChEBI" id="CHEBI:15378"/>
        <dbReference type="ChEBI" id="CHEBI:33019"/>
        <dbReference type="ChEBI" id="CHEBI:37575"/>
        <dbReference type="ChEBI" id="CHEBI:57841"/>
        <dbReference type="ChEBI" id="CHEBI:58296"/>
        <dbReference type="EC" id="2.5.1.3"/>
    </reaction>
</comment>
<dbReference type="PANTHER" id="PTHR20857:SF15">
    <property type="entry name" value="THIAMINE-PHOSPHATE SYNTHASE"/>
    <property type="match status" value="1"/>
</dbReference>
<proteinExistence type="inferred from homology"/>
<comment type="cofactor">
    <cofactor evidence="10">
        <name>Mg(2+)</name>
        <dbReference type="ChEBI" id="CHEBI:18420"/>
    </cofactor>
    <text evidence="10">Binds 1 Mg(2+) ion per subunit.</text>
</comment>
<dbReference type="InterPro" id="IPR022998">
    <property type="entry name" value="ThiamineP_synth_TenI"/>
</dbReference>
<dbReference type="KEGG" id="mprt:ET475_12590"/>
<evidence type="ECO:0000256" key="8">
    <source>
        <dbReference type="ARBA" id="ARBA00047851"/>
    </source>
</evidence>
<feature type="binding site" evidence="10">
    <location>
        <begin position="140"/>
        <end position="142"/>
    </location>
    <ligand>
        <name>2-[(2R,5Z)-2-carboxy-4-methylthiazol-5(2H)-ylidene]ethyl phosphate</name>
        <dbReference type="ChEBI" id="CHEBI:62899"/>
    </ligand>
</feature>
<dbReference type="UniPathway" id="UPA00060">
    <property type="reaction ID" value="UER00141"/>
</dbReference>
<comment type="pathway">
    <text evidence="2 10 12">Cofactor biosynthesis; thiamine diphosphate biosynthesis; thiamine phosphate from 4-amino-2-methyl-5-diphosphomethylpyrimidine and 4-methyl-5-(2-phosphoethyl)-thiazole: step 1/1.</text>
</comment>
<evidence type="ECO:0000313" key="15">
    <source>
        <dbReference type="Proteomes" id="UP000293995"/>
    </source>
</evidence>
<keyword evidence="6 10" id="KW-0784">Thiamine biosynthesis</keyword>
<dbReference type="AlphaFoldDB" id="A0A4P6EKQ3"/>
<dbReference type="PANTHER" id="PTHR20857">
    <property type="entry name" value="THIAMINE-PHOSPHATE PYROPHOSPHORYLASE"/>
    <property type="match status" value="1"/>
</dbReference>
<sequence>MNGDLSVYLVTDAAVAAAAGHDVAEVVAAAARGGAGCVQVREKHAPARDFLATVLRICEVVPPGMTVLVNDRIDVYLAARAAGARVAGVHVGQSDLPARTVRQLIGTGAVLGVSASTPEQLARAAADGASYVGVGALHATTTKPDAPAPLGHDAFAALVRTSTLPAVAIGGVTVADVPLLRAAGAAGAAVVSAVCGAGDPEQATRALRTAWEQAR</sequence>
<keyword evidence="5 10" id="KW-0460">Magnesium</keyword>
<accession>A0A4P6EKQ3</accession>
<organism evidence="14 15">
    <name type="scientific">Microbacterium protaetiae</name>
    <dbReference type="NCBI Taxonomy" id="2509458"/>
    <lineage>
        <taxon>Bacteria</taxon>
        <taxon>Bacillati</taxon>
        <taxon>Actinomycetota</taxon>
        <taxon>Actinomycetes</taxon>
        <taxon>Micrococcales</taxon>
        <taxon>Microbacteriaceae</taxon>
        <taxon>Microbacterium</taxon>
    </lineage>
</organism>
<feature type="binding site" evidence="10">
    <location>
        <position position="70"/>
    </location>
    <ligand>
        <name>4-amino-2-methyl-5-(diphosphooxymethyl)pyrimidine</name>
        <dbReference type="ChEBI" id="CHEBI:57841"/>
    </ligand>
</feature>
<dbReference type="GO" id="GO:0004789">
    <property type="term" value="F:thiamine-phosphate diphosphorylase activity"/>
    <property type="evidence" value="ECO:0007669"/>
    <property type="project" value="UniProtKB-UniRule"/>
</dbReference>
<dbReference type="OrthoDB" id="3243336at2"/>
<comment type="function">
    <text evidence="1 10">Condenses 4-methyl-5-(beta-hydroxyethyl)thiazole monophosphate (THZ-P) and 2-methyl-4-amino-5-hydroxymethyl pyrimidine pyrophosphate (HMP-PP) to form thiamine monophosphate (TMP).</text>
</comment>
<dbReference type="GO" id="GO:0000287">
    <property type="term" value="F:magnesium ion binding"/>
    <property type="evidence" value="ECO:0007669"/>
    <property type="project" value="UniProtKB-UniRule"/>
</dbReference>
<feature type="binding site" evidence="10">
    <location>
        <position position="95"/>
    </location>
    <ligand>
        <name>Mg(2+)</name>
        <dbReference type="ChEBI" id="CHEBI:18420"/>
    </ligand>
</feature>
<evidence type="ECO:0000256" key="3">
    <source>
        <dbReference type="ARBA" id="ARBA00022679"/>
    </source>
</evidence>
<evidence type="ECO:0000256" key="10">
    <source>
        <dbReference type="HAMAP-Rule" id="MF_00097"/>
    </source>
</evidence>
<dbReference type="GO" id="GO:0005737">
    <property type="term" value="C:cytoplasm"/>
    <property type="evidence" value="ECO:0007669"/>
    <property type="project" value="TreeGrafter"/>
</dbReference>
<evidence type="ECO:0000256" key="7">
    <source>
        <dbReference type="ARBA" id="ARBA00047334"/>
    </source>
</evidence>
<dbReference type="InterPro" id="IPR036206">
    <property type="entry name" value="ThiamineP_synth_sf"/>
</dbReference>
<reference evidence="14 15" key="1">
    <citation type="submission" date="2019-01" db="EMBL/GenBank/DDBJ databases">
        <title>Genome sequencing of strain DFW100M-13.</title>
        <authorList>
            <person name="Heo J."/>
            <person name="Kim S.-J."/>
            <person name="Kim J.-S."/>
            <person name="Hong S.-B."/>
            <person name="Kwon S.-W."/>
        </authorList>
    </citation>
    <scope>NUCLEOTIDE SEQUENCE [LARGE SCALE GENOMIC DNA]</scope>
    <source>
        <strain evidence="14 15">DFW100M-13</strain>
    </source>
</reference>
<evidence type="ECO:0000256" key="4">
    <source>
        <dbReference type="ARBA" id="ARBA00022723"/>
    </source>
</evidence>
<name>A0A4P6EKQ3_9MICO</name>
<keyword evidence="15" id="KW-1185">Reference proteome</keyword>
<dbReference type="GO" id="GO:0009229">
    <property type="term" value="P:thiamine diphosphate biosynthetic process"/>
    <property type="evidence" value="ECO:0007669"/>
    <property type="project" value="UniProtKB-UniRule"/>
</dbReference>